<accession>A0A5J4KWC8</accession>
<gene>
    <name evidence="2" type="ORF">KDW_49430</name>
</gene>
<evidence type="ECO:0000256" key="1">
    <source>
        <dbReference type="SAM" id="MobiDB-lite"/>
    </source>
</evidence>
<feature type="region of interest" description="Disordered" evidence="1">
    <location>
        <begin position="55"/>
        <end position="76"/>
    </location>
</feature>
<sequence length="76" mass="8579">MKEVEALEQGKRVFPLELKREAFQWVETSGKPLAQVACGPGISDTTLHGWKRQLKEHGQEAFPGSGQHPPRDEELR</sequence>
<protein>
    <recommendedName>
        <fullName evidence="4">Transposase</fullName>
    </recommendedName>
</protein>
<comment type="caution">
    <text evidence="2">The sequence shown here is derived from an EMBL/GenBank/DDBJ whole genome shotgun (WGS) entry which is preliminary data.</text>
</comment>
<dbReference type="Gene3D" id="1.10.10.60">
    <property type="entry name" value="Homeodomain-like"/>
    <property type="match status" value="1"/>
</dbReference>
<reference evidence="2 3" key="1">
    <citation type="submission" date="2019-10" db="EMBL/GenBank/DDBJ databases">
        <title>Dictyobacter vulcani sp. nov., within the class Ktedonobacteria, isolated from soil of volcanic Mt. Zao.</title>
        <authorList>
            <person name="Zheng Y."/>
            <person name="Wang C.M."/>
            <person name="Sakai Y."/>
            <person name="Abe K."/>
            <person name="Yokota A."/>
            <person name="Yabe S."/>
        </authorList>
    </citation>
    <scope>NUCLEOTIDE SEQUENCE [LARGE SCALE GENOMIC DNA]</scope>
    <source>
        <strain evidence="2 3">W12</strain>
    </source>
</reference>
<dbReference type="EMBL" id="BKZW01000002">
    <property type="protein sequence ID" value="GER90781.1"/>
    <property type="molecule type" value="Genomic_DNA"/>
</dbReference>
<dbReference type="InterPro" id="IPR010921">
    <property type="entry name" value="Trp_repressor/repl_initiator"/>
</dbReference>
<evidence type="ECO:0008006" key="4">
    <source>
        <dbReference type="Google" id="ProtNLM"/>
    </source>
</evidence>
<keyword evidence="3" id="KW-1185">Reference proteome</keyword>
<dbReference type="RefSeq" id="WP_162005570.1">
    <property type="nucleotide sequence ID" value="NZ_BKZW01000002.1"/>
</dbReference>
<proteinExistence type="predicted"/>
<dbReference type="Proteomes" id="UP000326912">
    <property type="component" value="Unassembled WGS sequence"/>
</dbReference>
<evidence type="ECO:0000313" key="2">
    <source>
        <dbReference type="EMBL" id="GER90781.1"/>
    </source>
</evidence>
<dbReference type="GO" id="GO:0043565">
    <property type="term" value="F:sequence-specific DNA binding"/>
    <property type="evidence" value="ECO:0007669"/>
    <property type="project" value="InterPro"/>
</dbReference>
<dbReference type="AlphaFoldDB" id="A0A5J4KWC8"/>
<name>A0A5J4KWC8_9CHLR</name>
<organism evidence="2 3">
    <name type="scientific">Dictyobacter vulcani</name>
    <dbReference type="NCBI Taxonomy" id="2607529"/>
    <lineage>
        <taxon>Bacteria</taxon>
        <taxon>Bacillati</taxon>
        <taxon>Chloroflexota</taxon>
        <taxon>Ktedonobacteria</taxon>
        <taxon>Ktedonobacterales</taxon>
        <taxon>Dictyobacteraceae</taxon>
        <taxon>Dictyobacter</taxon>
    </lineage>
</organism>
<dbReference type="SUPFAM" id="SSF48295">
    <property type="entry name" value="TrpR-like"/>
    <property type="match status" value="1"/>
</dbReference>
<evidence type="ECO:0000313" key="3">
    <source>
        <dbReference type="Proteomes" id="UP000326912"/>
    </source>
</evidence>